<proteinExistence type="predicted"/>
<comment type="caution">
    <text evidence="1">The sequence shown here is derived from an EMBL/GenBank/DDBJ whole genome shotgun (WGS) entry which is preliminary data.</text>
</comment>
<dbReference type="Proteomes" id="UP000050525">
    <property type="component" value="Unassembled WGS sequence"/>
</dbReference>
<reference evidence="1 2" key="1">
    <citation type="journal article" date="2012" name="Genome Biol.">
        <title>Sequencing three crocodilian genomes to illuminate the evolution of archosaurs and amniotes.</title>
        <authorList>
            <person name="St John J.A."/>
            <person name="Braun E.L."/>
            <person name="Isberg S.R."/>
            <person name="Miles L.G."/>
            <person name="Chong A.Y."/>
            <person name="Gongora J."/>
            <person name="Dalzell P."/>
            <person name="Moran C."/>
            <person name="Bed'hom B."/>
            <person name="Abzhanov A."/>
            <person name="Burgess S.C."/>
            <person name="Cooksey A.M."/>
            <person name="Castoe T.A."/>
            <person name="Crawford N.G."/>
            <person name="Densmore L.D."/>
            <person name="Drew J.C."/>
            <person name="Edwards S.V."/>
            <person name="Faircloth B.C."/>
            <person name="Fujita M.K."/>
            <person name="Greenwold M.J."/>
            <person name="Hoffmann F.G."/>
            <person name="Howard J.M."/>
            <person name="Iguchi T."/>
            <person name="Janes D.E."/>
            <person name="Khan S.Y."/>
            <person name="Kohno S."/>
            <person name="de Koning A.J."/>
            <person name="Lance S.L."/>
            <person name="McCarthy F.M."/>
            <person name="McCormack J.E."/>
            <person name="Merchant M.E."/>
            <person name="Peterson D.G."/>
            <person name="Pollock D.D."/>
            <person name="Pourmand N."/>
            <person name="Raney B.J."/>
            <person name="Roessler K.A."/>
            <person name="Sanford J.R."/>
            <person name="Sawyer R.H."/>
            <person name="Schmidt C.J."/>
            <person name="Triplett E.W."/>
            <person name="Tuberville T.D."/>
            <person name="Venegas-Anaya M."/>
            <person name="Howard J.T."/>
            <person name="Jarvis E.D."/>
            <person name="Guillette L.J.Jr."/>
            <person name="Glenn T.C."/>
            <person name="Green R.E."/>
            <person name="Ray D.A."/>
        </authorList>
    </citation>
    <scope>NUCLEOTIDE SEQUENCE [LARGE SCALE GENOMIC DNA]</scope>
    <source>
        <strain evidence="1">KSC_2009_1</strain>
    </source>
</reference>
<dbReference type="AlphaFoldDB" id="A0A151P8X6"/>
<sequence length="103" mass="11481">MSHKEEITCYRCNTHTLRMYSETSGQGDSEGLIPELALCETGVDSQWPGKCFSFLTLPLNNICDPCWEHPNSENPSRGCLPKPVKIPSGSHVPYTRHSLFIGT</sequence>
<evidence type="ECO:0000313" key="2">
    <source>
        <dbReference type="Proteomes" id="UP000050525"/>
    </source>
</evidence>
<accession>A0A151P8X6</accession>
<name>A0A151P8X6_ALLMI</name>
<keyword evidence="2" id="KW-1185">Reference proteome</keyword>
<protein>
    <submittedName>
        <fullName evidence="1">Uncharacterized protein</fullName>
    </submittedName>
</protein>
<gene>
    <name evidence="1" type="ORF">Y1Q_0015155</name>
</gene>
<dbReference type="EMBL" id="AKHW03000563">
    <property type="protein sequence ID" value="KYO45498.1"/>
    <property type="molecule type" value="Genomic_DNA"/>
</dbReference>
<evidence type="ECO:0000313" key="1">
    <source>
        <dbReference type="EMBL" id="KYO45498.1"/>
    </source>
</evidence>
<organism evidence="1 2">
    <name type="scientific">Alligator mississippiensis</name>
    <name type="common">American alligator</name>
    <dbReference type="NCBI Taxonomy" id="8496"/>
    <lineage>
        <taxon>Eukaryota</taxon>
        <taxon>Metazoa</taxon>
        <taxon>Chordata</taxon>
        <taxon>Craniata</taxon>
        <taxon>Vertebrata</taxon>
        <taxon>Euteleostomi</taxon>
        <taxon>Archelosauria</taxon>
        <taxon>Archosauria</taxon>
        <taxon>Crocodylia</taxon>
        <taxon>Alligatoridae</taxon>
        <taxon>Alligatorinae</taxon>
        <taxon>Alligator</taxon>
    </lineage>
</organism>